<sequence>MPAAPGVLPVPPSPTRKFSARQKTPPLQEQKISKELTVMLEKGKATQQLSHRRQQDAEADHALGRAWPNQRPARVHLVAGRFRGRRRSEEHRIADGQRVLGHPIRGAVSTMPNWAAAGVPGAPNVRPVAVEERCGARGRQPCRWAAEGVGCVRPAAVDE</sequence>
<accession>A0AAV7SSZ6</accession>
<dbReference type="AlphaFoldDB" id="A0AAV7SSZ6"/>
<feature type="compositionally biased region" description="Basic and acidic residues" evidence="1">
    <location>
        <begin position="53"/>
        <end position="63"/>
    </location>
</feature>
<reference evidence="2" key="1">
    <citation type="journal article" date="2022" name="bioRxiv">
        <title>Sequencing and chromosome-scale assembly of the giantPleurodeles waltlgenome.</title>
        <authorList>
            <person name="Brown T."/>
            <person name="Elewa A."/>
            <person name="Iarovenko S."/>
            <person name="Subramanian E."/>
            <person name="Araus A.J."/>
            <person name="Petzold A."/>
            <person name="Susuki M."/>
            <person name="Suzuki K.-i.T."/>
            <person name="Hayashi T."/>
            <person name="Toyoda A."/>
            <person name="Oliveira C."/>
            <person name="Osipova E."/>
            <person name="Leigh N.D."/>
            <person name="Simon A."/>
            <person name="Yun M.H."/>
        </authorList>
    </citation>
    <scope>NUCLEOTIDE SEQUENCE</scope>
    <source>
        <strain evidence="2">20211129_DDA</strain>
        <tissue evidence="2">Liver</tissue>
    </source>
</reference>
<protein>
    <submittedName>
        <fullName evidence="2">Uncharacterized protein</fullName>
    </submittedName>
</protein>
<evidence type="ECO:0000313" key="3">
    <source>
        <dbReference type="Proteomes" id="UP001066276"/>
    </source>
</evidence>
<dbReference type="EMBL" id="JANPWB010000008">
    <property type="protein sequence ID" value="KAJ1167287.1"/>
    <property type="molecule type" value="Genomic_DNA"/>
</dbReference>
<feature type="region of interest" description="Disordered" evidence="1">
    <location>
        <begin position="43"/>
        <end position="68"/>
    </location>
</feature>
<organism evidence="2 3">
    <name type="scientific">Pleurodeles waltl</name>
    <name type="common">Iberian ribbed newt</name>
    <dbReference type="NCBI Taxonomy" id="8319"/>
    <lineage>
        <taxon>Eukaryota</taxon>
        <taxon>Metazoa</taxon>
        <taxon>Chordata</taxon>
        <taxon>Craniata</taxon>
        <taxon>Vertebrata</taxon>
        <taxon>Euteleostomi</taxon>
        <taxon>Amphibia</taxon>
        <taxon>Batrachia</taxon>
        <taxon>Caudata</taxon>
        <taxon>Salamandroidea</taxon>
        <taxon>Salamandridae</taxon>
        <taxon>Pleurodelinae</taxon>
        <taxon>Pleurodeles</taxon>
    </lineage>
</organism>
<gene>
    <name evidence="2" type="ORF">NDU88_007679</name>
</gene>
<dbReference type="Proteomes" id="UP001066276">
    <property type="component" value="Chromosome 4_2"/>
</dbReference>
<evidence type="ECO:0000256" key="1">
    <source>
        <dbReference type="SAM" id="MobiDB-lite"/>
    </source>
</evidence>
<keyword evidence="3" id="KW-1185">Reference proteome</keyword>
<proteinExistence type="predicted"/>
<comment type="caution">
    <text evidence="2">The sequence shown here is derived from an EMBL/GenBank/DDBJ whole genome shotgun (WGS) entry which is preliminary data.</text>
</comment>
<evidence type="ECO:0000313" key="2">
    <source>
        <dbReference type="EMBL" id="KAJ1167287.1"/>
    </source>
</evidence>
<name>A0AAV7SSZ6_PLEWA</name>
<feature type="region of interest" description="Disordered" evidence="1">
    <location>
        <begin position="1"/>
        <end position="29"/>
    </location>
</feature>